<dbReference type="Proteomes" id="UP000293380">
    <property type="component" value="Unassembled WGS sequence"/>
</dbReference>
<evidence type="ECO:0000313" key="1">
    <source>
        <dbReference type="EMBL" id="TBM25387.1"/>
    </source>
</evidence>
<organism evidence="1 2">
    <name type="scientific">Hafnia paralvei</name>
    <dbReference type="NCBI Taxonomy" id="546367"/>
    <lineage>
        <taxon>Bacteria</taxon>
        <taxon>Pseudomonadati</taxon>
        <taxon>Pseudomonadota</taxon>
        <taxon>Gammaproteobacteria</taxon>
        <taxon>Enterobacterales</taxon>
        <taxon>Hafniaceae</taxon>
        <taxon>Hafnia</taxon>
    </lineage>
</organism>
<dbReference type="EMBL" id="SITD01000060">
    <property type="protein sequence ID" value="TBM25387.1"/>
    <property type="molecule type" value="Genomic_DNA"/>
</dbReference>
<dbReference type="AlphaFoldDB" id="A0A4Q9EJ20"/>
<accession>A0A4Q9EJ20</accession>
<dbReference type="Pfam" id="PF13973">
    <property type="entry name" value="DUF4222"/>
    <property type="match status" value="1"/>
</dbReference>
<reference evidence="1 2" key="1">
    <citation type="submission" date="2019-02" db="EMBL/GenBank/DDBJ databases">
        <title>Comparative genomic analysis of the Hafnia genus genomes.</title>
        <authorList>
            <person name="Zhiqiu Y."/>
            <person name="Chao Y."/>
            <person name="Yuhui D."/>
            <person name="Di H."/>
            <person name="Bin L."/>
        </authorList>
    </citation>
    <scope>NUCLEOTIDE SEQUENCE [LARGE SCALE GENOMIC DNA]</scope>
    <source>
        <strain evidence="1 2">PCM_1194</strain>
    </source>
</reference>
<name>A0A4Q9EJ20_9GAMM</name>
<proteinExistence type="predicted"/>
<sequence>MIPIDRWYRDSHGVPVHVIGWDYEHAQVIFKREGYEHECMQPLRYFRTKFTRIRDDD</sequence>
<evidence type="ECO:0000313" key="2">
    <source>
        <dbReference type="Proteomes" id="UP000293380"/>
    </source>
</evidence>
<dbReference type="InterPro" id="IPR025317">
    <property type="entry name" value="DUF4222"/>
</dbReference>
<comment type="caution">
    <text evidence="1">The sequence shown here is derived from an EMBL/GenBank/DDBJ whole genome shotgun (WGS) entry which is preliminary data.</text>
</comment>
<protein>
    <submittedName>
        <fullName evidence="1">DUF4222 domain-containing protein</fullName>
    </submittedName>
</protein>
<gene>
    <name evidence="1" type="ORF">EYY89_14015</name>
</gene>